<organism evidence="1 2">
    <name type="scientific">Candidatus Termititenax persephonae</name>
    <dbReference type="NCBI Taxonomy" id="2218525"/>
    <lineage>
        <taxon>Bacteria</taxon>
        <taxon>Bacillati</taxon>
        <taxon>Candidatus Margulisiibacteriota</taxon>
        <taxon>Candidatus Termititenacia</taxon>
        <taxon>Candidatus Termititenacales</taxon>
        <taxon>Candidatus Termititenacaceae</taxon>
        <taxon>Candidatus Termititenax</taxon>
    </lineage>
</organism>
<sequence length="116" mass="12452">MAAPYTGGYDGIGNGQLLSAESMTAALNQMEKVANKVTAADWDANKYDDVMYPSCAAMAAVVKASYTDVERLGNRVACISELSTDDQYPTVQAVTDAILRMSRLKNMFSAGQRANN</sequence>
<name>A0A388TJV7_9BACT</name>
<dbReference type="Proteomes" id="UP000275925">
    <property type="component" value="Unassembled WGS sequence"/>
</dbReference>
<dbReference type="EMBL" id="BGZO01000098">
    <property type="protein sequence ID" value="GBR77071.1"/>
    <property type="molecule type" value="Genomic_DNA"/>
</dbReference>
<keyword evidence="2" id="KW-1185">Reference proteome</keyword>
<protein>
    <submittedName>
        <fullName evidence="1">Uncharacterized protein</fullName>
    </submittedName>
</protein>
<gene>
    <name evidence="1" type="ORF">NO2_1525</name>
</gene>
<proteinExistence type="predicted"/>
<comment type="caution">
    <text evidence="1">The sequence shown here is derived from an EMBL/GenBank/DDBJ whole genome shotgun (WGS) entry which is preliminary data.</text>
</comment>
<accession>A0A388TJV7</accession>
<evidence type="ECO:0000313" key="2">
    <source>
        <dbReference type="Proteomes" id="UP000275925"/>
    </source>
</evidence>
<reference evidence="1 2" key="1">
    <citation type="journal article" date="2019" name="ISME J.">
        <title>Genome analyses of uncultured TG2/ZB3 bacteria in 'Margulisbacteria' specifically attached to ectosymbiotic spirochetes of protists in the termite gut.</title>
        <authorList>
            <person name="Utami Y.D."/>
            <person name="Kuwahara H."/>
            <person name="Igai K."/>
            <person name="Murakami T."/>
            <person name="Sugaya K."/>
            <person name="Morikawa T."/>
            <person name="Nagura Y."/>
            <person name="Yuki M."/>
            <person name="Deevong P."/>
            <person name="Inoue T."/>
            <person name="Kihara K."/>
            <person name="Lo N."/>
            <person name="Yamada A."/>
            <person name="Ohkuma M."/>
            <person name="Hongoh Y."/>
        </authorList>
    </citation>
    <scope>NUCLEOTIDE SEQUENCE [LARGE SCALE GENOMIC DNA]</scope>
    <source>
        <strain evidence="1">NkOx7-02</strain>
    </source>
</reference>
<evidence type="ECO:0000313" key="1">
    <source>
        <dbReference type="EMBL" id="GBR77071.1"/>
    </source>
</evidence>
<dbReference type="AlphaFoldDB" id="A0A388TJV7"/>